<reference evidence="3 4" key="1">
    <citation type="submission" date="2016-04" db="EMBL/GenBank/DDBJ databases">
        <title>Chloroflexus islandicus sp. nov., a thermophilic filamentous anoxygenic phototrophic bacterium from geyser Strokkur (Iceland).</title>
        <authorList>
            <person name="Gaisin V.A."/>
            <person name="Kalashnikov A.M."/>
            <person name="Sukhacheva M.V."/>
            <person name="Grouzdev D.S."/>
            <person name="Ivanov T.M."/>
            <person name="Kuznetsov B."/>
            <person name="Gorlenko V.M."/>
        </authorList>
    </citation>
    <scope>NUCLEOTIDE SEQUENCE [LARGE SCALE GENOMIC DNA]</scope>
    <source>
        <strain evidence="4">isl-2</strain>
    </source>
</reference>
<dbReference type="AlphaFoldDB" id="A0A178MK13"/>
<evidence type="ECO:0000313" key="4">
    <source>
        <dbReference type="Proteomes" id="UP000078287"/>
    </source>
</evidence>
<dbReference type="EMBL" id="LWQS01000032">
    <property type="protein sequence ID" value="OAN48344.1"/>
    <property type="molecule type" value="Genomic_DNA"/>
</dbReference>
<feature type="compositionally biased region" description="Low complexity" evidence="2">
    <location>
        <begin position="868"/>
        <end position="891"/>
    </location>
</feature>
<keyword evidence="4" id="KW-1185">Reference proteome</keyword>
<accession>A0A178MK13</accession>
<feature type="coiled-coil region" evidence="1">
    <location>
        <begin position="293"/>
        <end position="376"/>
    </location>
</feature>
<feature type="region of interest" description="Disordered" evidence="2">
    <location>
        <begin position="863"/>
        <end position="919"/>
    </location>
</feature>
<evidence type="ECO:0000313" key="3">
    <source>
        <dbReference type="EMBL" id="OAN48344.1"/>
    </source>
</evidence>
<feature type="coiled-coil region" evidence="1">
    <location>
        <begin position="551"/>
        <end position="592"/>
    </location>
</feature>
<comment type="caution">
    <text evidence="3">The sequence shown here is derived from an EMBL/GenBank/DDBJ whole genome shotgun (WGS) entry which is preliminary data.</text>
</comment>
<feature type="compositionally biased region" description="Gly residues" evidence="2">
    <location>
        <begin position="892"/>
        <end position="919"/>
    </location>
</feature>
<dbReference type="Proteomes" id="UP000078287">
    <property type="component" value="Unassembled WGS sequence"/>
</dbReference>
<dbReference type="RefSeq" id="WP_066783034.1">
    <property type="nucleotide sequence ID" value="NZ_LWQS01000032.1"/>
</dbReference>
<dbReference type="STRING" id="1707952.A6A03_08135"/>
<protein>
    <submittedName>
        <fullName evidence="3">Chromosome partitioning protein ParA</fullName>
    </submittedName>
</protein>
<evidence type="ECO:0000256" key="1">
    <source>
        <dbReference type="SAM" id="Coils"/>
    </source>
</evidence>
<keyword evidence="1" id="KW-0175">Coiled coil</keyword>
<dbReference type="Gene3D" id="3.10.310.50">
    <property type="match status" value="1"/>
</dbReference>
<name>A0A178MK13_9CHLR</name>
<gene>
    <name evidence="3" type="ORF">A6A03_08135</name>
</gene>
<evidence type="ECO:0000256" key="2">
    <source>
        <dbReference type="SAM" id="MobiDB-lite"/>
    </source>
</evidence>
<proteinExistence type="predicted"/>
<sequence length="919" mass="97951">MGRSIRWLVGLALGLLLLTPVLAQGRLVLFDPGGRLNESAVQAAAGPLIRRGAQVAVYVVDNGGETDFERRLIADGLGRNDGSVRSNLIAIYVAVNDRYSAIIFGDEWNAALAVNNNFETIRLTQLNPGLSAGDFTRGVTSALTAIEESIVNPPRPDGGVTINTDLTPVVIGGLGLAGAAAAGAGAYQLRRRRQTRQAAEKRLRDAREQAGGLVVQLGQRFANAAEKAKYDRVSYSPAAVAELAQMQEAARSAFTELKVAFDEIGEQLNREAKPSLEALAAAAAAYEQLPEKAAAVAERLHALEQRRAELDALARQAQEDVDQAKKVLTGVAERLPQFGNELADHAAVLAPVQRELAQAMALLEQLEAAAASAAARAASVMGQTLIDILDRYAKTRAAIAQGRRTAESLAAEGYRMDACHAALDTARAALDRLAAVLQQGDVNAAATAIAEAEAALDRARQEGFDLPAIRAENERRIAALAERGPQIADLIAKGREAFDLVDEFAESTWADIRGNGSEAEATAERAFEHWEAAKAANTMEAQEFLAARSYLDAAEQELDHVERLIGAITDRLRALEHARAIARDLLAEAERSINAGRSFVAAHDADVSPQADTLLARAATLLQAAQAEAAKPKPDWLRLVQDAQEADRLADQALAGARDEAEQTARLRERAQQAQQLATAEVQKLVHYASVHDADLAPATIQQIEQVRQQVQQAFALLRQAEEREDASRRQALTEAIERYQAILQMAMAAYQAAYADVQRLEALRAQLNQALQQARDRLDRIERLRPASFLGGSASVSGKYTALQQRFNQIRLPINGEQALNAALAEAKAIIAAADELLMTLQPPLPSRQATDSVASTIGRAAGGWGHSRSWSSSSRRSSWGGSSSSSGGWSSRGGGGGSFGRGGGGGSFGGRGGGGGW</sequence>
<feature type="coiled-coil region" evidence="1">
    <location>
        <begin position="751"/>
        <end position="785"/>
    </location>
</feature>
<organism evidence="3 4">
    <name type="scientific">Chloroflexus islandicus</name>
    <dbReference type="NCBI Taxonomy" id="1707952"/>
    <lineage>
        <taxon>Bacteria</taxon>
        <taxon>Bacillati</taxon>
        <taxon>Chloroflexota</taxon>
        <taxon>Chloroflexia</taxon>
        <taxon>Chloroflexales</taxon>
        <taxon>Chloroflexineae</taxon>
        <taxon>Chloroflexaceae</taxon>
        <taxon>Chloroflexus</taxon>
    </lineage>
</organism>
<dbReference type="OrthoDB" id="136327at2"/>